<dbReference type="Proteomes" id="UP000318529">
    <property type="component" value="Unassembled WGS sequence"/>
</dbReference>
<dbReference type="AlphaFoldDB" id="A0A560CS05"/>
<dbReference type="Proteomes" id="UP000316083">
    <property type="component" value="Unassembled WGS sequence"/>
</dbReference>
<feature type="region of interest" description="Disordered" evidence="1">
    <location>
        <begin position="1"/>
        <end position="51"/>
    </location>
</feature>
<evidence type="ECO:0000256" key="1">
    <source>
        <dbReference type="SAM" id="MobiDB-lite"/>
    </source>
</evidence>
<dbReference type="EMBL" id="VITH01000001">
    <property type="protein sequence ID" value="TWA87633.1"/>
    <property type="molecule type" value="Genomic_DNA"/>
</dbReference>
<dbReference type="EMBL" id="VITF01000001">
    <property type="protein sequence ID" value="TWA74657.1"/>
    <property type="molecule type" value="Genomic_DNA"/>
</dbReference>
<feature type="compositionally biased region" description="Basic and acidic residues" evidence="1">
    <location>
        <begin position="23"/>
        <end position="34"/>
    </location>
</feature>
<feature type="compositionally biased region" description="Basic and acidic residues" evidence="1">
    <location>
        <begin position="41"/>
        <end position="51"/>
    </location>
</feature>
<protein>
    <submittedName>
        <fullName evidence="3">Uncharacterized protein</fullName>
    </submittedName>
</protein>
<evidence type="ECO:0000313" key="2">
    <source>
        <dbReference type="EMBL" id="TWA74657.1"/>
    </source>
</evidence>
<organism evidence="3 5">
    <name type="scientific">Azospirillum brasilense</name>
    <dbReference type="NCBI Taxonomy" id="192"/>
    <lineage>
        <taxon>Bacteria</taxon>
        <taxon>Pseudomonadati</taxon>
        <taxon>Pseudomonadota</taxon>
        <taxon>Alphaproteobacteria</taxon>
        <taxon>Rhodospirillales</taxon>
        <taxon>Azospirillaceae</taxon>
        <taxon>Azospirillum</taxon>
    </lineage>
</organism>
<evidence type="ECO:0000313" key="4">
    <source>
        <dbReference type="Proteomes" id="UP000316083"/>
    </source>
</evidence>
<evidence type="ECO:0000313" key="3">
    <source>
        <dbReference type="EMBL" id="TWA87633.1"/>
    </source>
</evidence>
<dbReference type="RefSeq" id="WP_014197509.1">
    <property type="nucleotide sequence ID" value="NZ_CP059450.1"/>
</dbReference>
<accession>A0A560CS05</accession>
<gene>
    <name evidence="2" type="ORF">FBZ82_101673</name>
    <name evidence="3" type="ORF">FBZ83_101496</name>
</gene>
<reference evidence="4 5" key="1">
    <citation type="submission" date="2019-06" db="EMBL/GenBank/DDBJ databases">
        <title>Genomic Encyclopedia of Type Strains, Phase IV (KMG-V): Genome sequencing to study the core and pangenomes of soil and plant-associated prokaryotes.</title>
        <authorList>
            <person name="Whitman W."/>
        </authorList>
    </citation>
    <scope>NUCLEOTIDE SEQUENCE [LARGE SCALE GENOMIC DNA]</scope>
    <source>
        <strain evidence="3 5">BR 11650</strain>
        <strain evidence="2 4">BR 11796</strain>
    </source>
</reference>
<proteinExistence type="predicted"/>
<name>A0A560CS05_AZOBR</name>
<sequence length="51" mass="5614">MKQPHTEETVKHTDDQQNTGNHKKPDAPDAKGADRFGGTRKGAENVEPTKD</sequence>
<comment type="caution">
    <text evidence="3">The sequence shown here is derived from an EMBL/GenBank/DDBJ whole genome shotgun (WGS) entry which is preliminary data.</text>
</comment>
<evidence type="ECO:0000313" key="5">
    <source>
        <dbReference type="Proteomes" id="UP000318529"/>
    </source>
</evidence>
<feature type="compositionally biased region" description="Basic and acidic residues" evidence="1">
    <location>
        <begin position="1"/>
        <end position="15"/>
    </location>
</feature>